<dbReference type="SUPFAM" id="SSF46894">
    <property type="entry name" value="C-terminal effector domain of the bipartite response regulators"/>
    <property type="match status" value="1"/>
</dbReference>
<dbReference type="EMBL" id="CP139965">
    <property type="protein sequence ID" value="WQD79259.1"/>
    <property type="molecule type" value="Genomic_DNA"/>
</dbReference>
<dbReference type="SUPFAM" id="SSF48452">
    <property type="entry name" value="TPR-like"/>
    <property type="match status" value="1"/>
</dbReference>
<dbReference type="PANTHER" id="PTHR47691">
    <property type="entry name" value="REGULATOR-RELATED"/>
    <property type="match status" value="1"/>
</dbReference>
<dbReference type="Proteomes" id="UP001325479">
    <property type="component" value="Chromosome"/>
</dbReference>
<evidence type="ECO:0000259" key="3">
    <source>
        <dbReference type="PROSITE" id="PS51755"/>
    </source>
</evidence>
<dbReference type="InterPro" id="IPR016032">
    <property type="entry name" value="Sig_transdc_resp-reg_C-effctor"/>
</dbReference>
<dbReference type="Pfam" id="PF00486">
    <property type="entry name" value="Trans_reg_C"/>
    <property type="match status" value="1"/>
</dbReference>
<protein>
    <submittedName>
        <fullName evidence="4">Winged helix-turn-helix domain-containing protein</fullName>
    </submittedName>
</protein>
<dbReference type="PANTHER" id="PTHR47691:SF3">
    <property type="entry name" value="HTH-TYPE TRANSCRIPTIONAL REGULATOR RV0890C-RELATED"/>
    <property type="match status" value="1"/>
</dbReference>
<feature type="domain" description="OmpR/PhoB-type" evidence="3">
    <location>
        <begin position="1"/>
        <end position="94"/>
    </location>
</feature>
<dbReference type="Gene3D" id="1.25.40.10">
    <property type="entry name" value="Tetratricopeptide repeat domain"/>
    <property type="match status" value="1"/>
</dbReference>
<dbReference type="InterPro" id="IPR001867">
    <property type="entry name" value="OmpR/PhoB-type_DNA-bd"/>
</dbReference>
<dbReference type="PROSITE" id="PS51755">
    <property type="entry name" value="OMPR_PHOB"/>
    <property type="match status" value="1"/>
</dbReference>
<dbReference type="InterPro" id="IPR027417">
    <property type="entry name" value="P-loop_NTPase"/>
</dbReference>
<keyword evidence="5" id="KW-1185">Reference proteome</keyword>
<dbReference type="Gene3D" id="3.40.50.300">
    <property type="entry name" value="P-loop containing nucleotide triphosphate hydrolases"/>
    <property type="match status" value="1"/>
</dbReference>
<dbReference type="PRINTS" id="PR00364">
    <property type="entry name" value="DISEASERSIST"/>
</dbReference>
<name>A0ABZ0WPC9_9BURK</name>
<evidence type="ECO:0000256" key="2">
    <source>
        <dbReference type="PROSITE-ProRule" id="PRU01091"/>
    </source>
</evidence>
<accession>A0ABZ0WPC9</accession>
<dbReference type="SMART" id="SM00862">
    <property type="entry name" value="Trans_reg_C"/>
    <property type="match status" value="1"/>
</dbReference>
<evidence type="ECO:0000313" key="5">
    <source>
        <dbReference type="Proteomes" id="UP001325479"/>
    </source>
</evidence>
<dbReference type="InterPro" id="IPR058852">
    <property type="entry name" value="HTH_77"/>
</dbReference>
<dbReference type="InterPro" id="IPR049945">
    <property type="entry name" value="AAA_22"/>
</dbReference>
<dbReference type="Pfam" id="PF13401">
    <property type="entry name" value="AAA_22"/>
    <property type="match status" value="1"/>
</dbReference>
<dbReference type="CDD" id="cd00383">
    <property type="entry name" value="trans_reg_C"/>
    <property type="match status" value="1"/>
</dbReference>
<dbReference type="RefSeq" id="WP_114811653.1">
    <property type="nucleotide sequence ID" value="NZ_CP139965.1"/>
</dbReference>
<dbReference type="Gene3D" id="1.10.10.10">
    <property type="entry name" value="Winged helix-like DNA-binding domain superfamily/Winged helix DNA-binding domain"/>
    <property type="match status" value="1"/>
</dbReference>
<organism evidence="4 5">
    <name type="scientific">Paraburkholderia kururiensis</name>
    <dbReference type="NCBI Taxonomy" id="984307"/>
    <lineage>
        <taxon>Bacteria</taxon>
        <taxon>Pseudomonadati</taxon>
        <taxon>Pseudomonadota</taxon>
        <taxon>Betaproteobacteria</taxon>
        <taxon>Burkholderiales</taxon>
        <taxon>Burkholderiaceae</taxon>
        <taxon>Paraburkholderia</taxon>
    </lineage>
</organism>
<reference evidence="4 5" key="1">
    <citation type="submission" date="2023-12" db="EMBL/GenBank/DDBJ databases">
        <title>Genome sequencing and assembly of bacterial species from a model synthetic community.</title>
        <authorList>
            <person name="Hogle S.L."/>
        </authorList>
    </citation>
    <scope>NUCLEOTIDE SEQUENCE [LARGE SCALE GENOMIC DNA]</scope>
    <source>
        <strain evidence="4 5">HAMBI 2494</strain>
    </source>
</reference>
<sequence>MNQIGTLLVNFDQREIHQHGRSVRVGARAFDILEVLFRANGTILSKDDIMDAVWPGLIVEENRLQVHIAALRKLLGGDRDLIKTVPGRGYLLVAQTARTAEADTDTLRQSSAGPQGGMLPAGVARLIGRQAEVEQIVEQMGRAAVTTLVGAGGIGKTCLAVHVARAMRDRGERNVYFVELAQAASPDAVLATLAAAVGLADAAQSLTAQEVADALADTGCLLVLDNAEHVIDAVASLVEVLVLRNPALRVLVTSREPLRIWTECVFRVEPLAVPANGASADTILAHSAVELFLHRARAIAPGCASDEASLAIVADICRRLEGLPLAVELAAARVATLGVEGVASRLDDRLNLLTGGLRSALPRHQALRATFDWSYALLDSTSRALFRRLAFFTGTFNFDAVCAVATEPGMPVASVITSLSELATKSLVNVECRGAIAQYRLTESTRAYAMEKLRDEGEVQLIGTRHMLHVQKRMEEGALPVGGGPLGGGAQERPLPSLDEARTACDWALAGDGDRALGVAMAGSLVCTLLEAGLVHECRDRAQRALTMLDTLPAGAVDTVCEMRLCTAYASTLLYTDVPVHNATSLWNRVLWLARDAGDEAFQARALWGLWNTMLTTGDIHASMRFATRFQHLSERSGSPFQQALAAQMLAVSLHLYGEHEQARERIEHATNSIDESRPSECSLSVDPLIIGNATLARMAWIQGDAERAMQYIEKAMNRVRADMLEPSLSHLLAVGVVPLALQCGELETATRYLSILRSQAAIHRFESWRDYAECLAGQIDIECWRTEAGLARMGPALARLLGRGFRRLVTPLIVAWSEGLTRAGRIDEARAKLDETLAHCEANGEYMFVPELLRVRGIVELERARRVAERAPDAAELHEAAGRRLLSDAMRLAHEHDAPMWELRAALDFAGHLAEKGQLRQAAALTTDLSPRFNLHSDAPDIRRLVTLGETIAKKLAAAPAAAHGGEAASSQKAAPAPAPRWQTAAFAVHPAARSLQ</sequence>
<evidence type="ECO:0000256" key="1">
    <source>
        <dbReference type="ARBA" id="ARBA00023125"/>
    </source>
</evidence>
<dbReference type="SUPFAM" id="SSF52540">
    <property type="entry name" value="P-loop containing nucleoside triphosphate hydrolases"/>
    <property type="match status" value="1"/>
</dbReference>
<dbReference type="Pfam" id="PF25872">
    <property type="entry name" value="HTH_77"/>
    <property type="match status" value="1"/>
</dbReference>
<evidence type="ECO:0000313" key="4">
    <source>
        <dbReference type="EMBL" id="WQD79259.1"/>
    </source>
</evidence>
<gene>
    <name evidence="4" type="ORF">U0042_06025</name>
</gene>
<proteinExistence type="predicted"/>
<keyword evidence="1 2" id="KW-0238">DNA-binding</keyword>
<feature type="DNA-binding region" description="OmpR/PhoB-type" evidence="2">
    <location>
        <begin position="1"/>
        <end position="94"/>
    </location>
</feature>
<dbReference type="InterPro" id="IPR036388">
    <property type="entry name" value="WH-like_DNA-bd_sf"/>
</dbReference>
<dbReference type="InterPro" id="IPR011990">
    <property type="entry name" value="TPR-like_helical_dom_sf"/>
</dbReference>